<proteinExistence type="predicted"/>
<dbReference type="RefSeq" id="WP_193539461.1">
    <property type="nucleotide sequence ID" value="NZ_JADCLJ010000024.1"/>
</dbReference>
<comment type="caution">
    <text evidence="1">The sequence shown here is derived from an EMBL/GenBank/DDBJ whole genome shotgun (WGS) entry which is preliminary data.</text>
</comment>
<dbReference type="Proteomes" id="UP001516662">
    <property type="component" value="Unassembled WGS sequence"/>
</dbReference>
<sequence>MTGNVHEAISKHSKKQHEIVKSFLQLEQMREFYIAEAVTLCKEEKPFSVDNINAVTRKINELAKQGIAPTRKLVTEDMVREFVERK</sequence>
<evidence type="ECO:0000313" key="2">
    <source>
        <dbReference type="Proteomes" id="UP001516662"/>
    </source>
</evidence>
<organism evidence="1 2">
    <name type="scientific">Litchfieldia luteola</name>
    <dbReference type="NCBI Taxonomy" id="682179"/>
    <lineage>
        <taxon>Bacteria</taxon>
        <taxon>Bacillati</taxon>
        <taxon>Bacillota</taxon>
        <taxon>Bacilli</taxon>
        <taxon>Bacillales</taxon>
        <taxon>Bacillaceae</taxon>
        <taxon>Litchfieldia</taxon>
    </lineage>
</organism>
<protein>
    <submittedName>
        <fullName evidence="1">YpbS family protein</fullName>
    </submittedName>
</protein>
<accession>A0ABR9QPU1</accession>
<gene>
    <name evidence="1" type="ORF">IMZ08_19355</name>
</gene>
<reference evidence="1 2" key="1">
    <citation type="submission" date="2020-10" db="EMBL/GenBank/DDBJ databases">
        <title>Bacillus sp. HD4P25, an endophyte from a halophyte.</title>
        <authorList>
            <person name="Sun J.-Q."/>
        </authorList>
    </citation>
    <scope>NUCLEOTIDE SEQUENCE [LARGE SCALE GENOMIC DNA]</scope>
    <source>
        <strain evidence="1 2">YIM 93174</strain>
    </source>
</reference>
<evidence type="ECO:0000313" key="1">
    <source>
        <dbReference type="EMBL" id="MBE4910199.1"/>
    </source>
</evidence>
<dbReference type="InterPro" id="IPR019688">
    <property type="entry name" value="DUF2533"/>
</dbReference>
<name>A0ABR9QPU1_9BACI</name>
<dbReference type="EMBL" id="JADCLJ010000024">
    <property type="protein sequence ID" value="MBE4910199.1"/>
    <property type="molecule type" value="Genomic_DNA"/>
</dbReference>
<keyword evidence="2" id="KW-1185">Reference proteome</keyword>
<dbReference type="Pfam" id="PF10752">
    <property type="entry name" value="DUF2533"/>
    <property type="match status" value="1"/>
</dbReference>